<protein>
    <submittedName>
        <fullName evidence="1">Uncharacterized protein</fullName>
    </submittedName>
</protein>
<dbReference type="AlphaFoldDB" id="A0A1V4GZH0"/>
<accession>A0A1V4GZH0</accession>
<dbReference type="EMBL" id="MXAN01000024">
    <property type="protein sequence ID" value="OPH38042.1"/>
    <property type="molecule type" value="Genomic_DNA"/>
</dbReference>
<organism evidence="1 2">
    <name type="scientific">Moraxella lacunata</name>
    <dbReference type="NCBI Taxonomy" id="477"/>
    <lineage>
        <taxon>Bacteria</taxon>
        <taxon>Pseudomonadati</taxon>
        <taxon>Pseudomonadota</taxon>
        <taxon>Gammaproteobacteria</taxon>
        <taxon>Moraxellales</taxon>
        <taxon>Moraxellaceae</taxon>
        <taxon>Moraxella</taxon>
    </lineage>
</organism>
<sequence>MTPKQSEFLLWLAKTGFLTNKHLKQLGLSKLSSSNHKITKDLLLNGFIGRIMVASGFGIGRKVVYFLAKKGADFIADMHGIPLEEIAYNSVKGGIHRNETGEEMAVIRTNFSHKEAYITAFIAFYQYIQCTDYVITNYKHYYQRTGDKGTTLRLNHKNFRPDGIWFMESIDQTAPKYVLVVEVHRHSDRKHIIRQLLQQVEALKQRSVQNRFGFEHPYLVLSVFCDENIKVMQGVLEELKQMPQWEYLENYFFFSRLEDLKADFCNGLGYFGRIEKPFPKKI</sequence>
<comment type="caution">
    <text evidence="1">The sequence shown here is derived from an EMBL/GenBank/DDBJ whole genome shotgun (WGS) entry which is preliminary data.</text>
</comment>
<dbReference type="RefSeq" id="WP_062499898.1">
    <property type="nucleotide sequence ID" value="NZ_MXAN01000024.1"/>
</dbReference>
<evidence type="ECO:0000313" key="1">
    <source>
        <dbReference type="EMBL" id="OPH38042.1"/>
    </source>
</evidence>
<reference evidence="2" key="1">
    <citation type="submission" date="2017-03" db="EMBL/GenBank/DDBJ databases">
        <title>Draft genome sequence of Moraxella equi CCUG 4950T type strain.</title>
        <authorList>
            <person name="Salva-Serra F."/>
            <person name="Engstrom-Jakobsson H."/>
            <person name="Thorell K."/>
            <person name="Jaen-Luchoro D."/>
            <person name="Gonzales-Siles L."/>
            <person name="Karlsson R."/>
            <person name="Yazdan S."/>
            <person name="Boulund F."/>
            <person name="Johnning A."/>
            <person name="Engstrand L."/>
            <person name="Kristiansson E."/>
            <person name="Moore E."/>
        </authorList>
    </citation>
    <scope>NUCLEOTIDE SEQUENCE [LARGE SCALE GENOMIC DNA]</scope>
    <source>
        <strain evidence="2">CCUG 4441</strain>
    </source>
</reference>
<evidence type="ECO:0000313" key="2">
    <source>
        <dbReference type="Proteomes" id="UP000191025"/>
    </source>
</evidence>
<dbReference type="Proteomes" id="UP000191025">
    <property type="component" value="Unassembled WGS sequence"/>
</dbReference>
<gene>
    <name evidence="1" type="ORF">B5J94_04565</name>
</gene>
<proteinExistence type="predicted"/>
<name>A0A1V4GZH0_MORLA</name>